<organism evidence="3 4">
    <name type="scientific">Vagococcus silagei</name>
    <dbReference type="NCBI Taxonomy" id="2508885"/>
    <lineage>
        <taxon>Bacteria</taxon>
        <taxon>Bacillati</taxon>
        <taxon>Bacillota</taxon>
        <taxon>Bacilli</taxon>
        <taxon>Lactobacillales</taxon>
        <taxon>Enterococcaceae</taxon>
        <taxon>Vagococcus</taxon>
    </lineage>
</organism>
<evidence type="ECO:0000313" key="3">
    <source>
        <dbReference type="EMBL" id="THB60508.1"/>
    </source>
</evidence>
<feature type="domain" description="Helix-turn-helix type 11" evidence="1">
    <location>
        <begin position="13"/>
        <end position="65"/>
    </location>
</feature>
<dbReference type="AlphaFoldDB" id="A0A4S3B286"/>
<accession>A0A4S3B286</accession>
<feature type="domain" description="WYL" evidence="2">
    <location>
        <begin position="146"/>
        <end position="210"/>
    </location>
</feature>
<sequence length="320" mass="37981">MIPLEGNMQKTERINQELFFLHDKKSFNLKDLMTTFNISKSTALRDISELESLGLPLYVEPGRYGKYHLLETNLLPPVYFSENEIYSIFFTLQLLELMANSPFGHVYNQITDKLLQTFPEQTQQKIEQTIDCVRYDGIMQTMDTPYLDQVFEAILKQQVLTFSYHRKEIETRLLYPVRLVHRNGHWYCIGFDLKKDEYRTFRCDFMQEIKLLDKQPLTLSNEEIEAALQEQNNQFRTLEFKVEINQKAYHLYQQNHYPNLKVSLKNQHYLLTGSINPSELDFLTNYLLQFGENILSIETPEVKIAYQALLKRMQQQAENF</sequence>
<dbReference type="InterPro" id="IPR026881">
    <property type="entry name" value="WYL_dom"/>
</dbReference>
<dbReference type="PANTHER" id="PTHR34580">
    <property type="match status" value="1"/>
</dbReference>
<protein>
    <submittedName>
        <fullName evidence="3">YafY family transcriptional regulator</fullName>
    </submittedName>
</protein>
<dbReference type="Pfam" id="PF08279">
    <property type="entry name" value="HTH_11"/>
    <property type="match status" value="1"/>
</dbReference>
<proteinExistence type="predicted"/>
<dbReference type="InterPro" id="IPR036390">
    <property type="entry name" value="WH_DNA-bd_sf"/>
</dbReference>
<dbReference type="EMBL" id="SDGV01000022">
    <property type="protein sequence ID" value="THB60508.1"/>
    <property type="molecule type" value="Genomic_DNA"/>
</dbReference>
<evidence type="ECO:0000313" key="4">
    <source>
        <dbReference type="Proteomes" id="UP000310506"/>
    </source>
</evidence>
<comment type="caution">
    <text evidence="3">The sequence shown here is derived from an EMBL/GenBank/DDBJ whole genome shotgun (WGS) entry which is preliminary data.</text>
</comment>
<reference evidence="3 4" key="1">
    <citation type="submission" date="2019-01" db="EMBL/GenBank/DDBJ databases">
        <title>Vagococcus silagei sp. nov. isolated from brewer's grain.</title>
        <authorList>
            <person name="Guu J.-R."/>
        </authorList>
    </citation>
    <scope>NUCLEOTIDE SEQUENCE [LARGE SCALE GENOMIC DNA]</scope>
    <source>
        <strain evidence="3 4">2B-2</strain>
    </source>
</reference>
<dbReference type="SUPFAM" id="SSF46785">
    <property type="entry name" value="Winged helix' DNA-binding domain"/>
    <property type="match status" value="1"/>
</dbReference>
<keyword evidence="4" id="KW-1185">Reference proteome</keyword>
<name>A0A4S3B286_9ENTE</name>
<dbReference type="InterPro" id="IPR051534">
    <property type="entry name" value="CBASS_pafABC_assoc_protein"/>
</dbReference>
<evidence type="ECO:0000259" key="1">
    <source>
        <dbReference type="Pfam" id="PF08279"/>
    </source>
</evidence>
<dbReference type="InterPro" id="IPR013196">
    <property type="entry name" value="HTH_11"/>
</dbReference>
<gene>
    <name evidence="3" type="ORF">ESZ54_09790</name>
</gene>
<dbReference type="PANTHER" id="PTHR34580:SF9">
    <property type="entry name" value="SLL5097 PROTEIN"/>
    <property type="match status" value="1"/>
</dbReference>
<dbReference type="PROSITE" id="PS52050">
    <property type="entry name" value="WYL"/>
    <property type="match status" value="1"/>
</dbReference>
<dbReference type="Pfam" id="PF13280">
    <property type="entry name" value="WYL"/>
    <property type="match status" value="1"/>
</dbReference>
<evidence type="ECO:0000259" key="2">
    <source>
        <dbReference type="Pfam" id="PF13280"/>
    </source>
</evidence>
<dbReference type="Proteomes" id="UP000310506">
    <property type="component" value="Unassembled WGS sequence"/>
</dbReference>
<dbReference type="OrthoDB" id="9815009at2"/>